<evidence type="ECO:0008006" key="3">
    <source>
        <dbReference type="Google" id="ProtNLM"/>
    </source>
</evidence>
<proteinExistence type="predicted"/>
<name>A0AB36RHF4_9HYPH</name>
<dbReference type="AlphaFoldDB" id="A0AB36RHF4"/>
<gene>
    <name evidence="1" type="ORF">CIT25_03145</name>
</gene>
<accession>A0AB36RHF4</accession>
<protein>
    <recommendedName>
        <fullName evidence="3">Oxidoreductase molybdopterin-binding domain-containing protein</fullName>
    </recommendedName>
</protein>
<evidence type="ECO:0000313" key="1">
    <source>
        <dbReference type="EMBL" id="PAQ03806.1"/>
    </source>
</evidence>
<sequence>MTCGTAPAIGAYDNPEMLTIEKATGDIAQTFTIEQLKTEFQPHTYDTRTPWTKDDETIVFRGPLMKDVLAKAGIADNPAIKVIAYDNFVSEIRMDEIQSFEPILAVERKCTADDISQGSCKEGQEFRPISMLEKGPIFVVWPFDRLPSAYVPARNSIWVFFPVALRPIQ</sequence>
<dbReference type="Proteomes" id="UP000216215">
    <property type="component" value="Unassembled WGS sequence"/>
</dbReference>
<organism evidence="1 2">
    <name type="scientific">Mesorhizobium mediterraneum</name>
    <dbReference type="NCBI Taxonomy" id="43617"/>
    <lineage>
        <taxon>Bacteria</taxon>
        <taxon>Pseudomonadati</taxon>
        <taxon>Pseudomonadota</taxon>
        <taxon>Alphaproteobacteria</taxon>
        <taxon>Hyphomicrobiales</taxon>
        <taxon>Phyllobacteriaceae</taxon>
        <taxon>Mesorhizobium</taxon>
    </lineage>
</organism>
<comment type="caution">
    <text evidence="1">The sequence shown here is derived from an EMBL/GenBank/DDBJ whole genome shotgun (WGS) entry which is preliminary data.</text>
</comment>
<dbReference type="EMBL" id="NPKI01000007">
    <property type="protein sequence ID" value="PAQ03806.1"/>
    <property type="molecule type" value="Genomic_DNA"/>
</dbReference>
<reference evidence="2" key="1">
    <citation type="submission" date="2017-08" db="EMBL/GenBank/DDBJ databases">
        <title>Mesorhizobium wenxinae sp. nov., a novel rhizobial species isolated from root nodules of chickpea (Cicer arietinum L.).</title>
        <authorList>
            <person name="Zhang J."/>
        </authorList>
    </citation>
    <scope>NUCLEOTIDE SEQUENCE [LARGE SCALE GENOMIC DNA]</scope>
    <source>
        <strain evidence="2">USDA 3392</strain>
    </source>
</reference>
<dbReference type="InterPro" id="IPR036374">
    <property type="entry name" value="OxRdtase_Mopterin-bd_sf"/>
</dbReference>
<evidence type="ECO:0000313" key="2">
    <source>
        <dbReference type="Proteomes" id="UP000216215"/>
    </source>
</evidence>
<dbReference type="SUPFAM" id="SSF56524">
    <property type="entry name" value="Oxidoreductase molybdopterin-binding domain"/>
    <property type="match status" value="1"/>
</dbReference>
<keyword evidence="2" id="KW-1185">Reference proteome</keyword>